<gene>
    <name evidence="5" type="ORF">HNP55_002786</name>
</gene>
<dbReference type="RefSeq" id="WP_184300364.1">
    <property type="nucleotide sequence ID" value="NZ_JACHLP010000005.1"/>
</dbReference>
<dbReference type="GO" id="GO:0032259">
    <property type="term" value="P:methylation"/>
    <property type="evidence" value="ECO:0007669"/>
    <property type="project" value="UniProtKB-KW"/>
</dbReference>
<name>A0A840L7S9_9BURK</name>
<dbReference type="EMBL" id="JACHLP010000005">
    <property type="protein sequence ID" value="MBB4844250.1"/>
    <property type="molecule type" value="Genomic_DNA"/>
</dbReference>
<protein>
    <submittedName>
        <fullName evidence="5">SAM-dependent methyltransferase</fullName>
    </submittedName>
</protein>
<keyword evidence="2 5" id="KW-0808">Transferase</keyword>
<feature type="domain" description="Methyltransferase type 12" evidence="4">
    <location>
        <begin position="179"/>
        <end position="274"/>
    </location>
</feature>
<dbReference type="InterPro" id="IPR013217">
    <property type="entry name" value="Methyltransf_12"/>
</dbReference>
<dbReference type="AlphaFoldDB" id="A0A840L7S9"/>
<evidence type="ECO:0000313" key="5">
    <source>
        <dbReference type="EMBL" id="MBB4844250.1"/>
    </source>
</evidence>
<evidence type="ECO:0000313" key="6">
    <source>
        <dbReference type="Proteomes" id="UP000562027"/>
    </source>
</evidence>
<dbReference type="Proteomes" id="UP000562027">
    <property type="component" value="Unassembled WGS sequence"/>
</dbReference>
<dbReference type="GO" id="GO:0008168">
    <property type="term" value="F:methyltransferase activity"/>
    <property type="evidence" value="ECO:0007669"/>
    <property type="project" value="UniProtKB-KW"/>
</dbReference>
<accession>A0A840L7S9</accession>
<dbReference type="PANTHER" id="PTHR43712:SF2">
    <property type="entry name" value="O-METHYLTRANSFERASE CICE"/>
    <property type="match status" value="1"/>
</dbReference>
<dbReference type="InterPro" id="IPR036390">
    <property type="entry name" value="WH_DNA-bd_sf"/>
</dbReference>
<organism evidence="5 6">
    <name type="scientific">Roseateles oligotrophus</name>
    <dbReference type="NCBI Taxonomy" id="1769250"/>
    <lineage>
        <taxon>Bacteria</taxon>
        <taxon>Pseudomonadati</taxon>
        <taxon>Pseudomonadota</taxon>
        <taxon>Betaproteobacteria</taxon>
        <taxon>Burkholderiales</taxon>
        <taxon>Sphaerotilaceae</taxon>
        <taxon>Roseateles</taxon>
    </lineage>
</organism>
<dbReference type="Pfam" id="PF08242">
    <property type="entry name" value="Methyltransf_12"/>
    <property type="match status" value="1"/>
</dbReference>
<proteinExistence type="predicted"/>
<dbReference type="InterPro" id="IPR029063">
    <property type="entry name" value="SAM-dependent_MTases_sf"/>
</dbReference>
<dbReference type="Gene3D" id="1.10.10.10">
    <property type="entry name" value="Winged helix-like DNA-binding domain superfamily/Winged helix DNA-binding domain"/>
    <property type="match status" value="1"/>
</dbReference>
<keyword evidence="3" id="KW-0949">S-adenosyl-L-methionine</keyword>
<dbReference type="InterPro" id="IPR036388">
    <property type="entry name" value="WH-like_DNA-bd_sf"/>
</dbReference>
<evidence type="ECO:0000256" key="2">
    <source>
        <dbReference type="ARBA" id="ARBA00022679"/>
    </source>
</evidence>
<evidence type="ECO:0000256" key="1">
    <source>
        <dbReference type="ARBA" id="ARBA00022603"/>
    </source>
</evidence>
<evidence type="ECO:0000259" key="4">
    <source>
        <dbReference type="Pfam" id="PF08242"/>
    </source>
</evidence>
<dbReference type="Gene3D" id="3.40.50.150">
    <property type="entry name" value="Vaccinia Virus protein VP39"/>
    <property type="match status" value="1"/>
</dbReference>
<sequence length="344" mass="37440">MTMNFKEDHALQPFWQLVAAPIQTQALELALAKGLLNALEHHATIDEVAERFALHPRNTAVWLELLWSMGMLSRIRPMGAYATMYVASPLARRFFSPASAEDCSQAWLYRAGFLRGFAGQMGDFIAQAEAAPPAEPANPAAWARAAQAQIAQEQRAVTVPAALQLLRNLPALPACCRFLDLGGGPGLVAIALATTYAAWQGTVCDLPEAAQIAQANIDEAGLSSRIATLGANLDRDPIGSGYDLIWCSSVLHFVQDIDAVLRKMFQALKPGGRLLLAHAEQREDAEICARVLPFYTPMRMRGRYLPEQGELASAMIDAGFEPVDALEPACFPMAPAWVYIGRRP</sequence>
<dbReference type="SUPFAM" id="SSF46785">
    <property type="entry name" value="Winged helix' DNA-binding domain"/>
    <property type="match status" value="1"/>
</dbReference>
<keyword evidence="1 5" id="KW-0489">Methyltransferase</keyword>
<dbReference type="PANTHER" id="PTHR43712">
    <property type="entry name" value="PUTATIVE (AFU_ORTHOLOGUE AFUA_4G14580)-RELATED"/>
    <property type="match status" value="1"/>
</dbReference>
<keyword evidence="6" id="KW-1185">Reference proteome</keyword>
<dbReference type="SUPFAM" id="SSF53335">
    <property type="entry name" value="S-adenosyl-L-methionine-dependent methyltransferases"/>
    <property type="match status" value="1"/>
</dbReference>
<evidence type="ECO:0000256" key="3">
    <source>
        <dbReference type="ARBA" id="ARBA00022691"/>
    </source>
</evidence>
<reference evidence="5 6" key="1">
    <citation type="submission" date="2020-08" db="EMBL/GenBank/DDBJ databases">
        <title>Functional genomics of gut bacteria from endangered species of beetles.</title>
        <authorList>
            <person name="Carlos-Shanley C."/>
        </authorList>
    </citation>
    <scope>NUCLEOTIDE SEQUENCE [LARGE SCALE GENOMIC DNA]</scope>
    <source>
        <strain evidence="5 6">S00239</strain>
    </source>
</reference>
<dbReference type="CDD" id="cd02440">
    <property type="entry name" value="AdoMet_MTases"/>
    <property type="match status" value="1"/>
</dbReference>
<comment type="caution">
    <text evidence="5">The sequence shown here is derived from an EMBL/GenBank/DDBJ whole genome shotgun (WGS) entry which is preliminary data.</text>
</comment>